<dbReference type="InterPro" id="IPR011041">
    <property type="entry name" value="Quinoprot_gluc/sorb_DH_b-prop"/>
</dbReference>
<dbReference type="Proteomes" id="UP001236369">
    <property type="component" value="Unassembled WGS sequence"/>
</dbReference>
<feature type="domain" description="Pyrroloquinoline quinone-dependent pyranose dehydrogenase beta-propeller" evidence="2">
    <location>
        <begin position="82"/>
        <end position="417"/>
    </location>
</feature>
<evidence type="ECO:0000256" key="1">
    <source>
        <dbReference type="SAM" id="SignalP"/>
    </source>
</evidence>
<feature type="signal peptide" evidence="1">
    <location>
        <begin position="1"/>
        <end position="28"/>
    </location>
</feature>
<dbReference type="PANTHER" id="PTHR19328">
    <property type="entry name" value="HEDGEHOG-INTERACTING PROTEIN"/>
    <property type="match status" value="1"/>
</dbReference>
<feature type="chain" id="PRO_5046280858" evidence="1">
    <location>
        <begin position="29"/>
        <end position="420"/>
    </location>
</feature>
<evidence type="ECO:0000313" key="4">
    <source>
        <dbReference type="Proteomes" id="UP001236369"/>
    </source>
</evidence>
<evidence type="ECO:0000313" key="3">
    <source>
        <dbReference type="EMBL" id="MDQ0443414.1"/>
    </source>
</evidence>
<sequence>MTPAQSRGLAAALACLGLGALGPLPAAAQETKATAAPPPTVQADKGSALYGRPDGTGAAKLAPVAGPPLPTPAAKLPLDKLKVADGFKVELYASGLANARSMTQAPDGTLFVGTRTVGKVYAVLPQAGADGTHEVKTIASGLHRPNGVAFHDGALYVAELSKISRYDDILKHLDGGEQPQLVTDDLPKDEAHGWKFIAIGPDDKLYVPVGAPGNIQLPPDTHAQIRRMDLDGKNAEVIARGVRNSVGFDWNPTTKQLWFTDNGRDWVSEDIPNDELNVLTEPGKQHFGYPFCHQGTFTDPEYGWGHSCSEFTAPAALLGPHTASLGMRFYTGTQFPDAYKGAIFIAQHGSWNRTTKLGGDVLVAKLGPDGKVASTEPFLTGFLQDNKYAGRPVDVLVAKDGSLLVSDDYNGAIYRVSYAK</sequence>
<dbReference type="Pfam" id="PF22807">
    <property type="entry name" value="TrAA12"/>
    <property type="match status" value="1"/>
</dbReference>
<dbReference type="EMBL" id="JAUSVV010000006">
    <property type="protein sequence ID" value="MDQ0443414.1"/>
    <property type="molecule type" value="Genomic_DNA"/>
</dbReference>
<organism evidence="3 4">
    <name type="scientific">Methylobacterium persicinum</name>
    <dbReference type="NCBI Taxonomy" id="374426"/>
    <lineage>
        <taxon>Bacteria</taxon>
        <taxon>Pseudomonadati</taxon>
        <taxon>Pseudomonadota</taxon>
        <taxon>Alphaproteobacteria</taxon>
        <taxon>Hyphomicrobiales</taxon>
        <taxon>Methylobacteriaceae</taxon>
        <taxon>Methylobacterium</taxon>
    </lineage>
</organism>
<gene>
    <name evidence="3" type="ORF">QO016_002917</name>
</gene>
<name>A0ABU0HPG7_9HYPH</name>
<dbReference type="RefSeq" id="WP_238249500.1">
    <property type="nucleotide sequence ID" value="NZ_BPQX01000031.1"/>
</dbReference>
<evidence type="ECO:0000259" key="2">
    <source>
        <dbReference type="Pfam" id="PF22807"/>
    </source>
</evidence>
<keyword evidence="4" id="KW-1185">Reference proteome</keyword>
<dbReference type="PANTHER" id="PTHR19328:SF40">
    <property type="entry name" value="BLL0591 PROTEIN"/>
    <property type="match status" value="1"/>
</dbReference>
<dbReference type="Gene3D" id="2.120.10.30">
    <property type="entry name" value="TolB, C-terminal domain"/>
    <property type="match status" value="1"/>
</dbReference>
<dbReference type="InterPro" id="IPR054539">
    <property type="entry name" value="Beta-prop_PDH"/>
</dbReference>
<accession>A0ABU0HPG7</accession>
<keyword evidence="1" id="KW-0732">Signal</keyword>
<dbReference type="SUPFAM" id="SSF50952">
    <property type="entry name" value="Soluble quinoprotein glucose dehydrogenase"/>
    <property type="match status" value="1"/>
</dbReference>
<comment type="caution">
    <text evidence="3">The sequence shown here is derived from an EMBL/GenBank/DDBJ whole genome shotgun (WGS) entry which is preliminary data.</text>
</comment>
<protein>
    <submittedName>
        <fullName evidence="3">Glucose/arabinose dehydrogenase</fullName>
    </submittedName>
</protein>
<dbReference type="InterPro" id="IPR011042">
    <property type="entry name" value="6-blade_b-propeller_TolB-like"/>
</dbReference>
<proteinExistence type="predicted"/>
<reference evidence="3 4" key="1">
    <citation type="submission" date="2023-07" db="EMBL/GenBank/DDBJ databases">
        <title>Genomic Encyclopedia of Type Strains, Phase IV (KMG-IV): sequencing the most valuable type-strain genomes for metagenomic binning, comparative biology and taxonomic classification.</title>
        <authorList>
            <person name="Goeker M."/>
        </authorList>
    </citation>
    <scope>NUCLEOTIDE SEQUENCE [LARGE SCALE GENOMIC DNA]</scope>
    <source>
        <strain evidence="3 4">DSM 19562</strain>
    </source>
</reference>